<dbReference type="PANTHER" id="PTHR42754">
    <property type="entry name" value="ENDOGLUCANASE"/>
    <property type="match status" value="1"/>
</dbReference>
<dbReference type="PANTHER" id="PTHR42754:SF1">
    <property type="entry name" value="LIPOPROTEIN"/>
    <property type="match status" value="1"/>
</dbReference>
<evidence type="ECO:0000256" key="1">
    <source>
        <dbReference type="ARBA" id="ARBA00022729"/>
    </source>
</evidence>
<proteinExistence type="predicted"/>
<protein>
    <submittedName>
        <fullName evidence="4">T9SS type A sorting domain-containing protein</fullName>
    </submittedName>
</protein>
<feature type="domain" description="Secretion system C-terminal sorting" evidence="3">
    <location>
        <begin position="443"/>
        <end position="513"/>
    </location>
</feature>
<feature type="signal peptide" evidence="2">
    <location>
        <begin position="1"/>
        <end position="21"/>
    </location>
</feature>
<comment type="caution">
    <text evidence="4">The sequence shown here is derived from an EMBL/GenBank/DDBJ whole genome shotgun (WGS) entry which is preliminary data.</text>
</comment>
<dbReference type="Proteomes" id="UP000637299">
    <property type="component" value="Unassembled WGS sequence"/>
</dbReference>
<dbReference type="SUPFAM" id="SSF50998">
    <property type="entry name" value="Quinoprotein alcohol dehydrogenase-like"/>
    <property type="match status" value="2"/>
</dbReference>
<gene>
    <name evidence="4" type="ORF">IC610_15185</name>
</gene>
<evidence type="ECO:0000313" key="4">
    <source>
        <dbReference type="EMBL" id="MBD8083763.1"/>
    </source>
</evidence>
<accession>A0ABR8ZEQ3</accession>
<name>A0ABR8ZEQ3_9FLAO</name>
<dbReference type="InterPro" id="IPR011047">
    <property type="entry name" value="Quinoprotein_ADH-like_sf"/>
</dbReference>
<evidence type="ECO:0000259" key="3">
    <source>
        <dbReference type="Pfam" id="PF18962"/>
    </source>
</evidence>
<dbReference type="EMBL" id="JACYFS010000005">
    <property type="protein sequence ID" value="MBD8083763.1"/>
    <property type="molecule type" value="Genomic_DNA"/>
</dbReference>
<dbReference type="Pfam" id="PF18962">
    <property type="entry name" value="Por_Secre_tail"/>
    <property type="match status" value="1"/>
</dbReference>
<evidence type="ECO:0000256" key="2">
    <source>
        <dbReference type="SAM" id="SignalP"/>
    </source>
</evidence>
<evidence type="ECO:0000313" key="5">
    <source>
        <dbReference type="Proteomes" id="UP000637299"/>
    </source>
</evidence>
<sequence length="515" mass="55244">MKYKISIFLFLLFCFAAKSQAPNIQWKKAFGGSLNDVAYSVAQTSDGGYIIAGTTNSTQGNITVSHGNNDLWIVKTDGSGNLQWQKSFGGTGSEQARSVITTADGGYIVAGFTSSNNGHVTYNQGSNDYWVIKLDSTGNLQWQKTYGGGGNDMANSICQTSDGGYIIAGFSNSSSGDITNPKGNNDYWIVKTDALGNLVWQKSLGGDNNDKATEIKQTKDGGYIVAGDSTSSIGDPSTPPYGFADFWIVKISTTGNIIWEKRYGGSQNDFTYSVKSTTDDGFIVAGYTFSVNGHISGSIGPSDAWLLKLDQSGNLQWEKSLGGQTYDAARSVIQTSDGGYLIAGDSASTNGIPSGNNGTIDFYVVKLSNTGNILWHKCLGGDNTDYGMQIIQTSDGGAVIVGETNTFNNGQVTGSFGGKDFWVVKLESVLSTEETPAKNKISVYPNPAKDFIYIENLPNNSTVTMTDISGRKIFSENYSDAKISVEVSQYQKGIYILQAEHEGKEILTHKIIVSK</sequence>
<dbReference type="NCBIfam" id="TIGR04183">
    <property type="entry name" value="Por_Secre_tail"/>
    <property type="match status" value="1"/>
</dbReference>
<dbReference type="RefSeq" id="WP_191737617.1">
    <property type="nucleotide sequence ID" value="NZ_JACYFS010000005.1"/>
</dbReference>
<dbReference type="InterPro" id="IPR026444">
    <property type="entry name" value="Secre_tail"/>
</dbReference>
<keyword evidence="5" id="KW-1185">Reference proteome</keyword>
<reference evidence="4 5" key="1">
    <citation type="submission" date="2020-09" db="EMBL/GenBank/DDBJ databases">
        <title>Genome seq and assembly of Chryseobacterium sp.</title>
        <authorList>
            <person name="Chhetri G."/>
        </authorList>
    </citation>
    <scope>NUCLEOTIDE SEQUENCE [LARGE SCALE GENOMIC DNA]</scope>
    <source>
        <strain evidence="4 5">GCR10</strain>
    </source>
</reference>
<feature type="chain" id="PRO_5045835021" evidence="2">
    <location>
        <begin position="22"/>
        <end position="515"/>
    </location>
</feature>
<keyword evidence="1 2" id="KW-0732">Signal</keyword>
<organism evidence="4 5">
    <name type="scientific">Chryseobacterium caseinilyticum</name>
    <dbReference type="NCBI Taxonomy" id="2771428"/>
    <lineage>
        <taxon>Bacteria</taxon>
        <taxon>Pseudomonadati</taxon>
        <taxon>Bacteroidota</taxon>
        <taxon>Flavobacteriia</taxon>
        <taxon>Flavobacteriales</taxon>
        <taxon>Weeksellaceae</taxon>
        <taxon>Chryseobacterium group</taxon>
        <taxon>Chryseobacterium</taxon>
    </lineage>
</organism>